<reference evidence="2" key="1">
    <citation type="submission" date="2022-12" db="EMBL/GenBank/DDBJ databases">
        <authorList>
            <person name="Krivoruchko A.V."/>
            <person name="Elkin A."/>
        </authorList>
    </citation>
    <scope>NUCLEOTIDE SEQUENCE</scope>
    <source>
        <strain evidence="2">IEGM 1388</strain>
    </source>
</reference>
<dbReference type="InterPro" id="IPR032710">
    <property type="entry name" value="NTF2-like_dom_sf"/>
</dbReference>
<comment type="caution">
    <text evidence="2">The sequence shown here is derived from an EMBL/GenBank/DDBJ whole genome shotgun (WGS) entry which is preliminary data.</text>
</comment>
<name>A0ABT4N1G4_GORRU</name>
<accession>A0ABT4N1G4</accession>
<dbReference type="RefSeq" id="WP_301573748.1">
    <property type="nucleotide sequence ID" value="NZ_JAPWIE010000008.1"/>
</dbReference>
<dbReference type="EMBL" id="JAPWIE010000008">
    <property type="protein sequence ID" value="MCZ4553108.1"/>
    <property type="molecule type" value="Genomic_DNA"/>
</dbReference>
<evidence type="ECO:0000313" key="2">
    <source>
        <dbReference type="EMBL" id="MCZ4553108.1"/>
    </source>
</evidence>
<protein>
    <submittedName>
        <fullName evidence="2">Nuclear transport factor 2 family protein</fullName>
    </submittedName>
</protein>
<keyword evidence="3" id="KW-1185">Reference proteome</keyword>
<sequence length="165" mass="18535">MPTNPQPQQPLSTKDFLRDWFDRLAATGFDGNVFLDAFSDDLVWTATGHSPVSGTFHSKAEYIEKVYRPLDDHLQTWPRAEVLRILADGEWAIVEFNGVGGVGKNGTDYSLRYCWVIRVQETQRSGPRPSDQETQRSGARLGGQHALITEVVGYYDQTKVAELFG</sequence>
<organism evidence="2 3">
    <name type="scientific">Gordonia rubripertincta</name>
    <name type="common">Rhodococcus corallinus</name>
    <dbReference type="NCBI Taxonomy" id="36822"/>
    <lineage>
        <taxon>Bacteria</taxon>
        <taxon>Bacillati</taxon>
        <taxon>Actinomycetota</taxon>
        <taxon>Actinomycetes</taxon>
        <taxon>Mycobacteriales</taxon>
        <taxon>Gordoniaceae</taxon>
        <taxon>Gordonia</taxon>
    </lineage>
</organism>
<gene>
    <name evidence="2" type="ORF">O4213_24180</name>
</gene>
<proteinExistence type="predicted"/>
<dbReference type="Proteomes" id="UP001067235">
    <property type="component" value="Unassembled WGS sequence"/>
</dbReference>
<evidence type="ECO:0000313" key="3">
    <source>
        <dbReference type="Proteomes" id="UP001067235"/>
    </source>
</evidence>
<feature type="domain" description="SnoaL-like" evidence="1">
    <location>
        <begin position="18"/>
        <end position="121"/>
    </location>
</feature>
<dbReference type="PANTHER" id="PTHR41252:SF1">
    <property type="entry name" value="BLR2505 PROTEIN"/>
    <property type="match status" value="1"/>
</dbReference>
<dbReference type="SUPFAM" id="SSF54427">
    <property type="entry name" value="NTF2-like"/>
    <property type="match status" value="1"/>
</dbReference>
<evidence type="ECO:0000259" key="1">
    <source>
        <dbReference type="Pfam" id="PF12680"/>
    </source>
</evidence>
<dbReference type="Gene3D" id="3.10.450.50">
    <property type="match status" value="1"/>
</dbReference>
<dbReference type="PANTHER" id="PTHR41252">
    <property type="entry name" value="BLR2505 PROTEIN"/>
    <property type="match status" value="1"/>
</dbReference>
<dbReference type="InterPro" id="IPR037401">
    <property type="entry name" value="SnoaL-like"/>
</dbReference>
<dbReference type="Pfam" id="PF12680">
    <property type="entry name" value="SnoaL_2"/>
    <property type="match status" value="1"/>
</dbReference>